<comment type="caution">
    <text evidence="1">The sequence shown here is derived from an EMBL/GenBank/DDBJ whole genome shotgun (WGS) entry which is preliminary data.</text>
</comment>
<name>A0A0F9PW96_9ZZZZ</name>
<organism evidence="1">
    <name type="scientific">marine sediment metagenome</name>
    <dbReference type="NCBI Taxonomy" id="412755"/>
    <lineage>
        <taxon>unclassified sequences</taxon>
        <taxon>metagenomes</taxon>
        <taxon>ecological metagenomes</taxon>
    </lineage>
</organism>
<dbReference type="EMBL" id="LAZR01004820">
    <property type="protein sequence ID" value="KKN05306.1"/>
    <property type="molecule type" value="Genomic_DNA"/>
</dbReference>
<evidence type="ECO:0000313" key="1">
    <source>
        <dbReference type="EMBL" id="KKN05306.1"/>
    </source>
</evidence>
<dbReference type="AlphaFoldDB" id="A0A0F9PW96"/>
<proteinExistence type="predicted"/>
<protein>
    <submittedName>
        <fullName evidence="1">Uncharacterized protein</fullName>
    </submittedName>
</protein>
<accession>A0A0F9PW96</accession>
<dbReference type="Pfam" id="PF13479">
    <property type="entry name" value="AAA_24"/>
    <property type="match status" value="1"/>
</dbReference>
<gene>
    <name evidence="1" type="ORF">LCGC14_1088640</name>
</gene>
<reference evidence="1" key="1">
    <citation type="journal article" date="2015" name="Nature">
        <title>Complex archaea that bridge the gap between prokaryotes and eukaryotes.</title>
        <authorList>
            <person name="Spang A."/>
            <person name="Saw J.H."/>
            <person name="Jorgensen S.L."/>
            <person name="Zaremba-Niedzwiedzka K."/>
            <person name="Martijn J."/>
            <person name="Lind A.E."/>
            <person name="van Eijk R."/>
            <person name="Schleper C."/>
            <person name="Guy L."/>
            <person name="Ettema T.J."/>
        </authorList>
    </citation>
    <scope>NUCLEOTIDE SEQUENCE</scope>
</reference>
<sequence length="275" mass="29749">MATAPTSASKSIADRIAKPSAKTTYVAATIFGKGGVGKTSLLATMPGKGLVIDIPQVEGGTNVLSDADNIRVFPGDGAPVTWDELDKVYKYLQEGTHDFKWYAIDTITATGELAKRKTLGERDLSADPRIVTMQDWGKIGELQKDLFYRFRSLPMHGIFLAQEKLRGGGEDGALEYQPDISPSALGGLVPSMFLIGRMFTREIENPKTKELVTERRLRVGTHALSVAKVRALPTRQLPPVLKNPHLGRTFAWLLGSPKATCPEAASADPDLFAGG</sequence>